<dbReference type="AlphaFoldDB" id="A0A9C7CBU7"/>
<accession>A0A9C7CBU7</accession>
<gene>
    <name evidence="1" type="ORF">PKF023_02780</name>
</gene>
<organism evidence="1">
    <name type="scientific">Polynucleobacter yangtzensis</name>
    <dbReference type="NCBI Taxonomy" id="1743159"/>
    <lineage>
        <taxon>Bacteria</taxon>
        <taxon>Pseudomonadati</taxon>
        <taxon>Pseudomonadota</taxon>
        <taxon>Betaproteobacteria</taxon>
        <taxon>Burkholderiales</taxon>
        <taxon>Burkholderiaceae</taxon>
        <taxon>Polynucleobacter</taxon>
    </lineage>
</organism>
<dbReference type="KEGG" id="pyt:PKF023_02780"/>
<name>A0A9C7CBU7_9BURK</name>
<reference evidence="1" key="1">
    <citation type="submission" date="2022-11" db="EMBL/GenBank/DDBJ databases">
        <title>Complete Genome Sequences of three Polynucleobacter sp. Subcluster PnecC Strains KF022, KF023, and KF032 Isolated from a Shallow Eutrophic Lake in Japan.</title>
        <authorList>
            <person name="Ogata Y."/>
            <person name="Watanabe K."/>
            <person name="Takemine S."/>
            <person name="Shindo C."/>
            <person name="Kurokawa R."/>
            <person name="Suda W."/>
        </authorList>
    </citation>
    <scope>NUCLEOTIDE SEQUENCE</scope>
    <source>
        <strain evidence="1">KF023</strain>
    </source>
</reference>
<sequence length="109" mass="12190">MILAWVISLLLLCSSLISYIERLGALRIIEVNTMSESQKKFIAAEKAVQECEENITALSQAQSSLCFIQPAGNHRWLISSKEKPGIQIGVAVDEKTGVVTRLNWRQVFE</sequence>
<dbReference type="EMBL" id="AP026973">
    <property type="protein sequence ID" value="BDT76475.1"/>
    <property type="molecule type" value="Genomic_DNA"/>
</dbReference>
<proteinExistence type="predicted"/>
<evidence type="ECO:0000313" key="1">
    <source>
        <dbReference type="EMBL" id="BDT76475.1"/>
    </source>
</evidence>
<dbReference type="Proteomes" id="UP001211097">
    <property type="component" value="Chromosome"/>
</dbReference>
<protein>
    <submittedName>
        <fullName evidence="1">Uncharacterized protein</fullName>
    </submittedName>
</protein>